<evidence type="ECO:0000313" key="1">
    <source>
        <dbReference type="EMBL" id="AYV78921.1"/>
    </source>
</evidence>
<sequence>MLCPNCNINNEGFGDFCYNCGTCMYIKCNYCNKKMPKN</sequence>
<accession>A0A3G4ZY37</accession>
<organism evidence="1">
    <name type="scientific">Edafosvirus sp</name>
    <dbReference type="NCBI Taxonomy" id="2487765"/>
    <lineage>
        <taxon>Viruses</taxon>
        <taxon>Varidnaviria</taxon>
        <taxon>Bamfordvirae</taxon>
        <taxon>Nucleocytoviricota</taxon>
        <taxon>Megaviricetes</taxon>
        <taxon>Imitervirales</taxon>
        <taxon>Mimiviridae</taxon>
        <taxon>Klosneuvirinae</taxon>
    </lineage>
</organism>
<dbReference type="EMBL" id="MK072115">
    <property type="protein sequence ID" value="AYV78921.1"/>
    <property type="molecule type" value="Genomic_DNA"/>
</dbReference>
<protein>
    <submittedName>
        <fullName evidence="1">Uncharacterized protein</fullName>
    </submittedName>
</protein>
<reference evidence="1" key="1">
    <citation type="submission" date="2018-10" db="EMBL/GenBank/DDBJ databases">
        <title>Hidden diversity of soil giant viruses.</title>
        <authorList>
            <person name="Schulz F."/>
            <person name="Alteio L."/>
            <person name="Goudeau D."/>
            <person name="Ryan E.M."/>
            <person name="Malmstrom R.R."/>
            <person name="Blanchard J."/>
            <person name="Woyke T."/>
        </authorList>
    </citation>
    <scope>NUCLEOTIDE SEQUENCE</scope>
    <source>
        <strain evidence="1">EDV1</strain>
    </source>
</reference>
<name>A0A3G4ZY37_9VIRU</name>
<feature type="non-terminal residue" evidence="1">
    <location>
        <position position="38"/>
    </location>
</feature>
<proteinExistence type="predicted"/>
<gene>
    <name evidence="1" type="ORF">Edafosvirus50_5</name>
</gene>